<comment type="subcellular location">
    <subcellularLocation>
        <location evidence="1">Cell membrane</location>
        <topology evidence="1">Multi-pass membrane protein</topology>
    </subcellularLocation>
</comment>
<evidence type="ECO:0000256" key="4">
    <source>
        <dbReference type="ARBA" id="ARBA00022692"/>
    </source>
</evidence>
<proteinExistence type="predicted"/>
<dbReference type="AlphaFoldDB" id="A0A538UAX6"/>
<dbReference type="PANTHER" id="PTHR43549">
    <property type="entry name" value="MULTIDRUG RESISTANCE PROTEIN YPNP-RELATED"/>
    <property type="match status" value="1"/>
</dbReference>
<evidence type="ECO:0000313" key="8">
    <source>
        <dbReference type="EMBL" id="TMQ73024.1"/>
    </source>
</evidence>
<reference evidence="8 9" key="1">
    <citation type="journal article" date="2019" name="Nat. Microbiol.">
        <title>Mediterranean grassland soil C-N compound turnover is dependent on rainfall and depth, and is mediated by genomically divergent microorganisms.</title>
        <authorList>
            <person name="Diamond S."/>
            <person name="Andeer P.F."/>
            <person name="Li Z."/>
            <person name="Crits-Christoph A."/>
            <person name="Burstein D."/>
            <person name="Anantharaman K."/>
            <person name="Lane K.R."/>
            <person name="Thomas B.C."/>
            <person name="Pan C."/>
            <person name="Northen T.R."/>
            <person name="Banfield J.F."/>
        </authorList>
    </citation>
    <scope>NUCLEOTIDE SEQUENCE [LARGE SCALE GENOMIC DNA]</scope>
    <source>
        <strain evidence="8">WS_10</strain>
    </source>
</reference>
<keyword evidence="2" id="KW-0813">Transport</keyword>
<dbReference type="GO" id="GO:0015297">
    <property type="term" value="F:antiporter activity"/>
    <property type="evidence" value="ECO:0007669"/>
    <property type="project" value="InterPro"/>
</dbReference>
<dbReference type="PANTHER" id="PTHR43549:SF3">
    <property type="entry name" value="MULTIDRUG RESISTANCE PROTEIN YPNP-RELATED"/>
    <property type="match status" value="1"/>
</dbReference>
<dbReference type="Proteomes" id="UP000319836">
    <property type="component" value="Unassembled WGS sequence"/>
</dbReference>
<evidence type="ECO:0000256" key="1">
    <source>
        <dbReference type="ARBA" id="ARBA00004651"/>
    </source>
</evidence>
<dbReference type="InterPro" id="IPR052031">
    <property type="entry name" value="Membrane_Transporter-Flippase"/>
</dbReference>
<dbReference type="GO" id="GO:0005886">
    <property type="term" value="C:plasma membrane"/>
    <property type="evidence" value="ECO:0007669"/>
    <property type="project" value="UniProtKB-SubCell"/>
</dbReference>
<gene>
    <name evidence="8" type="ORF">E6K80_01215</name>
</gene>
<feature type="transmembrane region" description="Helical" evidence="7">
    <location>
        <begin position="63"/>
        <end position="86"/>
    </location>
</feature>
<keyword evidence="4 7" id="KW-0812">Transmembrane</keyword>
<dbReference type="EMBL" id="VBPA01000027">
    <property type="protein sequence ID" value="TMQ73024.1"/>
    <property type="molecule type" value="Genomic_DNA"/>
</dbReference>
<evidence type="ECO:0000256" key="7">
    <source>
        <dbReference type="SAM" id="Phobius"/>
    </source>
</evidence>
<evidence type="ECO:0000313" key="9">
    <source>
        <dbReference type="Proteomes" id="UP000319836"/>
    </source>
</evidence>
<feature type="transmembrane region" description="Helical" evidence="7">
    <location>
        <begin position="107"/>
        <end position="127"/>
    </location>
</feature>
<comment type="caution">
    <text evidence="8">The sequence shown here is derived from an EMBL/GenBank/DDBJ whole genome shotgun (WGS) entry which is preliminary data.</text>
</comment>
<feature type="non-terminal residue" evidence="8">
    <location>
        <position position="128"/>
    </location>
</feature>
<dbReference type="InterPro" id="IPR002528">
    <property type="entry name" value="MATE_fam"/>
</dbReference>
<evidence type="ECO:0000256" key="3">
    <source>
        <dbReference type="ARBA" id="ARBA00022475"/>
    </source>
</evidence>
<dbReference type="Pfam" id="PF01554">
    <property type="entry name" value="MatE"/>
    <property type="match status" value="1"/>
</dbReference>
<evidence type="ECO:0000256" key="5">
    <source>
        <dbReference type="ARBA" id="ARBA00022989"/>
    </source>
</evidence>
<sequence>MSARKGSGTVPPMQDLTTGSVTRHLLKTTSFMLVTMLFQTLYFLVDLYWVGRLGKEAVAGVGVAGNLMFISLAVSQMLGVGTTVLVSHAVGRKDHEGALLAFNQAQMLTLLVAAAFLVIGTAVAGPYA</sequence>
<evidence type="ECO:0008006" key="10">
    <source>
        <dbReference type="Google" id="ProtNLM"/>
    </source>
</evidence>
<keyword evidence="6 7" id="KW-0472">Membrane</keyword>
<evidence type="ECO:0000256" key="6">
    <source>
        <dbReference type="ARBA" id="ARBA00023136"/>
    </source>
</evidence>
<keyword evidence="3" id="KW-1003">Cell membrane</keyword>
<feature type="transmembrane region" description="Helical" evidence="7">
    <location>
        <begin position="31"/>
        <end position="51"/>
    </location>
</feature>
<evidence type="ECO:0000256" key="2">
    <source>
        <dbReference type="ARBA" id="ARBA00022448"/>
    </source>
</evidence>
<accession>A0A538UAX6</accession>
<keyword evidence="5 7" id="KW-1133">Transmembrane helix</keyword>
<organism evidence="8 9">
    <name type="scientific">Eiseniibacteriota bacterium</name>
    <dbReference type="NCBI Taxonomy" id="2212470"/>
    <lineage>
        <taxon>Bacteria</taxon>
        <taxon>Candidatus Eiseniibacteriota</taxon>
    </lineage>
</organism>
<protein>
    <recommendedName>
        <fullName evidence="10">MATE family efflux transporter</fullName>
    </recommendedName>
</protein>
<dbReference type="GO" id="GO:0042910">
    <property type="term" value="F:xenobiotic transmembrane transporter activity"/>
    <property type="evidence" value="ECO:0007669"/>
    <property type="project" value="InterPro"/>
</dbReference>
<name>A0A538UAX6_UNCEI</name>